<dbReference type="EMBL" id="LAZR01009413">
    <property type="protein sequence ID" value="KKM72736.1"/>
    <property type="molecule type" value="Genomic_DNA"/>
</dbReference>
<evidence type="ECO:0000313" key="1">
    <source>
        <dbReference type="EMBL" id="KKM72736.1"/>
    </source>
</evidence>
<name>A0A0F9KDK8_9ZZZZ</name>
<sequence length="79" mass="8756">MLIFNSYVVFDKEGSLIAHARSLSGDNSNPEKYFEGLSRGTQCQAHILIVVQEGGYVARYRVTQPSIPAPTLGPRENFI</sequence>
<proteinExistence type="predicted"/>
<accession>A0A0F9KDK8</accession>
<protein>
    <submittedName>
        <fullName evidence="1">Uncharacterized protein</fullName>
    </submittedName>
</protein>
<dbReference type="AlphaFoldDB" id="A0A0F9KDK8"/>
<comment type="caution">
    <text evidence="1">The sequence shown here is derived from an EMBL/GenBank/DDBJ whole genome shotgun (WGS) entry which is preliminary data.</text>
</comment>
<reference evidence="1" key="1">
    <citation type="journal article" date="2015" name="Nature">
        <title>Complex archaea that bridge the gap between prokaryotes and eukaryotes.</title>
        <authorList>
            <person name="Spang A."/>
            <person name="Saw J.H."/>
            <person name="Jorgensen S.L."/>
            <person name="Zaremba-Niedzwiedzka K."/>
            <person name="Martijn J."/>
            <person name="Lind A.E."/>
            <person name="van Eijk R."/>
            <person name="Schleper C."/>
            <person name="Guy L."/>
            <person name="Ettema T.J."/>
        </authorList>
    </citation>
    <scope>NUCLEOTIDE SEQUENCE</scope>
</reference>
<organism evidence="1">
    <name type="scientific">marine sediment metagenome</name>
    <dbReference type="NCBI Taxonomy" id="412755"/>
    <lineage>
        <taxon>unclassified sequences</taxon>
        <taxon>metagenomes</taxon>
        <taxon>ecological metagenomes</taxon>
    </lineage>
</organism>
<gene>
    <name evidence="1" type="ORF">LCGC14_1417620</name>
</gene>